<accession>A0A498IL24</accession>
<name>A0A498IL24_MALDO</name>
<protein>
    <submittedName>
        <fullName evidence="1">Uncharacterized protein</fullName>
    </submittedName>
</protein>
<comment type="caution">
    <text evidence="1">The sequence shown here is derived from an EMBL/GenBank/DDBJ whole genome shotgun (WGS) entry which is preliminary data.</text>
</comment>
<evidence type="ECO:0000313" key="2">
    <source>
        <dbReference type="Proteomes" id="UP000290289"/>
    </source>
</evidence>
<dbReference type="EMBL" id="RDQH01000337">
    <property type="protein sequence ID" value="RXH82854.1"/>
    <property type="molecule type" value="Genomic_DNA"/>
</dbReference>
<proteinExistence type="predicted"/>
<keyword evidence="2" id="KW-1185">Reference proteome</keyword>
<gene>
    <name evidence="1" type="ORF">DVH24_003352</name>
</gene>
<evidence type="ECO:0000313" key="1">
    <source>
        <dbReference type="EMBL" id="RXH82854.1"/>
    </source>
</evidence>
<organism evidence="1 2">
    <name type="scientific">Malus domestica</name>
    <name type="common">Apple</name>
    <name type="synonym">Pyrus malus</name>
    <dbReference type="NCBI Taxonomy" id="3750"/>
    <lineage>
        <taxon>Eukaryota</taxon>
        <taxon>Viridiplantae</taxon>
        <taxon>Streptophyta</taxon>
        <taxon>Embryophyta</taxon>
        <taxon>Tracheophyta</taxon>
        <taxon>Spermatophyta</taxon>
        <taxon>Magnoliopsida</taxon>
        <taxon>eudicotyledons</taxon>
        <taxon>Gunneridae</taxon>
        <taxon>Pentapetalae</taxon>
        <taxon>rosids</taxon>
        <taxon>fabids</taxon>
        <taxon>Rosales</taxon>
        <taxon>Rosaceae</taxon>
        <taxon>Amygdaloideae</taxon>
        <taxon>Maleae</taxon>
        <taxon>Malus</taxon>
    </lineage>
</organism>
<sequence length="67" mass="7837">MQRRYKRERQYAKVLVQSLLRSSGGATWRLGKFCINVHVVLESMLADGKLLFVHIKQGIYIFGRKIE</sequence>
<dbReference type="AlphaFoldDB" id="A0A498IL24"/>
<reference evidence="1 2" key="1">
    <citation type="submission" date="2018-10" db="EMBL/GenBank/DDBJ databases">
        <title>A high-quality apple genome assembly.</title>
        <authorList>
            <person name="Hu J."/>
        </authorList>
    </citation>
    <scope>NUCLEOTIDE SEQUENCE [LARGE SCALE GENOMIC DNA]</scope>
    <source>
        <strain evidence="2">cv. HFTH1</strain>
        <tissue evidence="1">Young leaf</tissue>
    </source>
</reference>
<dbReference type="Proteomes" id="UP000290289">
    <property type="component" value="Chromosome 11"/>
</dbReference>